<reference evidence="1" key="1">
    <citation type="submission" date="2022-09" db="EMBL/GenBank/DDBJ databases">
        <title>Intensive care unit water sources are persistently colonized with multi-drug resistant bacteria and are the site of extensive horizontal gene transfer of antibiotic resistance genes.</title>
        <authorList>
            <person name="Diorio-Toth L."/>
        </authorList>
    </citation>
    <scope>NUCLEOTIDE SEQUENCE</scope>
    <source>
        <strain evidence="1">GD03710</strain>
    </source>
</reference>
<proteinExistence type="predicted"/>
<dbReference type="RefSeq" id="WP_270833764.1">
    <property type="nucleotide sequence ID" value="NZ_JAOCFK010000057.1"/>
</dbReference>
<dbReference type="Proteomes" id="UP001161704">
    <property type="component" value="Unassembled WGS sequence"/>
</dbReference>
<sequence length="140" mass="15870">MSGEIVKTIVSWVRSYVGFEPVARAVVIDLTAEDIARIRYLSATTQELGLLRVTQYSYTTHWSSKCYEGEVEDGASHEEAMNALRQSLARVEVEELHVWDNMFHYSSYVEDSDSVLVECAAIPVSVLDSDEPFHVVRYCD</sequence>
<organism evidence="1 2">
    <name type="scientific">Aeromonas caviae</name>
    <name type="common">Aeromonas punctata</name>
    <dbReference type="NCBI Taxonomy" id="648"/>
    <lineage>
        <taxon>Bacteria</taxon>
        <taxon>Pseudomonadati</taxon>
        <taxon>Pseudomonadota</taxon>
        <taxon>Gammaproteobacteria</taxon>
        <taxon>Aeromonadales</taxon>
        <taxon>Aeromonadaceae</taxon>
        <taxon>Aeromonas</taxon>
    </lineage>
</organism>
<evidence type="ECO:0000313" key="2">
    <source>
        <dbReference type="Proteomes" id="UP001161704"/>
    </source>
</evidence>
<name>A0AA42UJC6_AERCA</name>
<dbReference type="EMBL" id="JAOCIZ010000195">
    <property type="protein sequence ID" value="MDH1507957.1"/>
    <property type="molecule type" value="Genomic_DNA"/>
</dbReference>
<evidence type="ECO:0000313" key="1">
    <source>
        <dbReference type="EMBL" id="MDH1507957.1"/>
    </source>
</evidence>
<accession>A0AA42UJC6</accession>
<comment type="caution">
    <text evidence="1">The sequence shown here is derived from an EMBL/GenBank/DDBJ whole genome shotgun (WGS) entry which is preliminary data.</text>
</comment>
<gene>
    <name evidence="1" type="ORF">N5I20_23250</name>
</gene>
<protein>
    <submittedName>
        <fullName evidence="1">Uncharacterized protein</fullName>
    </submittedName>
</protein>
<dbReference type="AlphaFoldDB" id="A0AA42UJC6"/>